<proteinExistence type="predicted"/>
<gene>
    <name evidence="1" type="ORF">SCLCIDRAFT_184839</name>
</gene>
<name>A0A0C3D8Z6_9AGAM</name>
<evidence type="ECO:0000313" key="1">
    <source>
        <dbReference type="EMBL" id="KIM57195.1"/>
    </source>
</evidence>
<organism evidence="1 2">
    <name type="scientific">Scleroderma citrinum Foug A</name>
    <dbReference type="NCBI Taxonomy" id="1036808"/>
    <lineage>
        <taxon>Eukaryota</taxon>
        <taxon>Fungi</taxon>
        <taxon>Dikarya</taxon>
        <taxon>Basidiomycota</taxon>
        <taxon>Agaricomycotina</taxon>
        <taxon>Agaricomycetes</taxon>
        <taxon>Agaricomycetidae</taxon>
        <taxon>Boletales</taxon>
        <taxon>Sclerodermatineae</taxon>
        <taxon>Sclerodermataceae</taxon>
        <taxon>Scleroderma</taxon>
    </lineage>
</organism>
<dbReference type="EMBL" id="KN822104">
    <property type="protein sequence ID" value="KIM57195.1"/>
    <property type="molecule type" value="Genomic_DNA"/>
</dbReference>
<sequence>MDLRISRSLMETGFRPCLHRCQQLWRAVSDGVVSLDLLLFVEGLVPVPIGLYATLELKAHSGNDPWSPAPANS</sequence>
<accession>A0A0C3D8Z6</accession>
<dbReference type="InParanoid" id="A0A0C3D8Z6"/>
<dbReference type="HOGENOM" id="CLU_2706277_0_0_1"/>
<reference evidence="1 2" key="1">
    <citation type="submission" date="2014-04" db="EMBL/GenBank/DDBJ databases">
        <authorList>
            <consortium name="DOE Joint Genome Institute"/>
            <person name="Kuo A."/>
            <person name="Kohler A."/>
            <person name="Nagy L.G."/>
            <person name="Floudas D."/>
            <person name="Copeland A."/>
            <person name="Barry K.W."/>
            <person name="Cichocki N."/>
            <person name="Veneault-Fourrey C."/>
            <person name="LaButti K."/>
            <person name="Lindquist E.A."/>
            <person name="Lipzen A."/>
            <person name="Lundell T."/>
            <person name="Morin E."/>
            <person name="Murat C."/>
            <person name="Sun H."/>
            <person name="Tunlid A."/>
            <person name="Henrissat B."/>
            <person name="Grigoriev I.V."/>
            <person name="Hibbett D.S."/>
            <person name="Martin F."/>
            <person name="Nordberg H.P."/>
            <person name="Cantor M.N."/>
            <person name="Hua S.X."/>
        </authorList>
    </citation>
    <scope>NUCLEOTIDE SEQUENCE [LARGE SCALE GENOMIC DNA]</scope>
    <source>
        <strain evidence="1 2">Foug A</strain>
    </source>
</reference>
<dbReference type="Proteomes" id="UP000053989">
    <property type="component" value="Unassembled WGS sequence"/>
</dbReference>
<dbReference type="AlphaFoldDB" id="A0A0C3D8Z6"/>
<reference evidence="2" key="2">
    <citation type="submission" date="2015-01" db="EMBL/GenBank/DDBJ databases">
        <title>Evolutionary Origins and Diversification of the Mycorrhizal Mutualists.</title>
        <authorList>
            <consortium name="DOE Joint Genome Institute"/>
            <consortium name="Mycorrhizal Genomics Consortium"/>
            <person name="Kohler A."/>
            <person name="Kuo A."/>
            <person name="Nagy L.G."/>
            <person name="Floudas D."/>
            <person name="Copeland A."/>
            <person name="Barry K.W."/>
            <person name="Cichocki N."/>
            <person name="Veneault-Fourrey C."/>
            <person name="LaButti K."/>
            <person name="Lindquist E.A."/>
            <person name="Lipzen A."/>
            <person name="Lundell T."/>
            <person name="Morin E."/>
            <person name="Murat C."/>
            <person name="Riley R."/>
            <person name="Ohm R."/>
            <person name="Sun H."/>
            <person name="Tunlid A."/>
            <person name="Henrissat B."/>
            <person name="Grigoriev I.V."/>
            <person name="Hibbett D.S."/>
            <person name="Martin F."/>
        </authorList>
    </citation>
    <scope>NUCLEOTIDE SEQUENCE [LARGE SCALE GENOMIC DNA]</scope>
    <source>
        <strain evidence="2">Foug A</strain>
    </source>
</reference>
<protein>
    <submittedName>
        <fullName evidence="1">Uncharacterized protein</fullName>
    </submittedName>
</protein>
<evidence type="ECO:0000313" key="2">
    <source>
        <dbReference type="Proteomes" id="UP000053989"/>
    </source>
</evidence>
<keyword evidence="2" id="KW-1185">Reference proteome</keyword>